<feature type="transmembrane region" description="Helical" evidence="1">
    <location>
        <begin position="47"/>
        <end position="67"/>
    </location>
</feature>
<sequence length="105" mass="11843">MGILSRPRIVFPDNAAEKEDAGTDKSFIDGEDQSVSESAENFVSKTAFGWTIAGFVFIFLLTLLFVYRRRVYVFFRDRLRAPSTGLDLSLGFLNNRAQGNTERVV</sequence>
<name>E4XDP7_OIKDI</name>
<keyword evidence="1" id="KW-0472">Membrane</keyword>
<keyword evidence="1" id="KW-0812">Transmembrane</keyword>
<evidence type="ECO:0000313" key="2">
    <source>
        <dbReference type="EMBL" id="CBY19285.1"/>
    </source>
</evidence>
<keyword evidence="1" id="KW-1133">Transmembrane helix</keyword>
<evidence type="ECO:0000313" key="3">
    <source>
        <dbReference type="Proteomes" id="UP000001307"/>
    </source>
</evidence>
<dbReference type="AlphaFoldDB" id="E4XDP7"/>
<organism evidence="2">
    <name type="scientific">Oikopleura dioica</name>
    <name type="common">Tunicate</name>
    <dbReference type="NCBI Taxonomy" id="34765"/>
    <lineage>
        <taxon>Eukaryota</taxon>
        <taxon>Metazoa</taxon>
        <taxon>Chordata</taxon>
        <taxon>Tunicata</taxon>
        <taxon>Appendicularia</taxon>
        <taxon>Copelata</taxon>
        <taxon>Oikopleuridae</taxon>
        <taxon>Oikopleura</taxon>
    </lineage>
</organism>
<accession>E4XDP7</accession>
<proteinExistence type="predicted"/>
<keyword evidence="3" id="KW-1185">Reference proteome</keyword>
<dbReference type="Proteomes" id="UP000001307">
    <property type="component" value="Unassembled WGS sequence"/>
</dbReference>
<dbReference type="EMBL" id="FN653039">
    <property type="protein sequence ID" value="CBY19285.1"/>
    <property type="molecule type" value="Genomic_DNA"/>
</dbReference>
<protein>
    <submittedName>
        <fullName evidence="2">Uncharacterized protein</fullName>
    </submittedName>
</protein>
<dbReference type="InParanoid" id="E4XDP7"/>
<evidence type="ECO:0000256" key="1">
    <source>
        <dbReference type="SAM" id="Phobius"/>
    </source>
</evidence>
<gene>
    <name evidence="2" type="ORF">GSOID_T00008292001</name>
</gene>
<reference evidence="2" key="1">
    <citation type="journal article" date="2010" name="Science">
        <title>Plasticity of animal genome architecture unmasked by rapid evolution of a pelagic tunicate.</title>
        <authorList>
            <person name="Denoeud F."/>
            <person name="Henriet S."/>
            <person name="Mungpakdee S."/>
            <person name="Aury J.M."/>
            <person name="Da Silva C."/>
            <person name="Brinkmann H."/>
            <person name="Mikhaleva J."/>
            <person name="Olsen L.C."/>
            <person name="Jubin C."/>
            <person name="Canestro C."/>
            <person name="Bouquet J.M."/>
            <person name="Danks G."/>
            <person name="Poulain J."/>
            <person name="Campsteijn C."/>
            <person name="Adamski M."/>
            <person name="Cross I."/>
            <person name="Yadetie F."/>
            <person name="Muffato M."/>
            <person name="Louis A."/>
            <person name="Butcher S."/>
            <person name="Tsagkogeorga G."/>
            <person name="Konrad A."/>
            <person name="Singh S."/>
            <person name="Jensen M.F."/>
            <person name="Cong E.H."/>
            <person name="Eikeseth-Otteraa H."/>
            <person name="Noel B."/>
            <person name="Anthouard V."/>
            <person name="Porcel B.M."/>
            <person name="Kachouri-Lafond R."/>
            <person name="Nishino A."/>
            <person name="Ugolini M."/>
            <person name="Chourrout P."/>
            <person name="Nishida H."/>
            <person name="Aasland R."/>
            <person name="Huzurbazar S."/>
            <person name="Westhof E."/>
            <person name="Delsuc F."/>
            <person name="Lehrach H."/>
            <person name="Reinhardt R."/>
            <person name="Weissenbach J."/>
            <person name="Roy S.W."/>
            <person name="Artiguenave F."/>
            <person name="Postlethwait J.H."/>
            <person name="Manak J.R."/>
            <person name="Thompson E.M."/>
            <person name="Jaillon O."/>
            <person name="Du Pasquier L."/>
            <person name="Boudinot P."/>
            <person name="Liberles D.A."/>
            <person name="Volff J.N."/>
            <person name="Philippe H."/>
            <person name="Lenhard B."/>
            <person name="Roest Crollius H."/>
            <person name="Wincker P."/>
            <person name="Chourrout D."/>
        </authorList>
    </citation>
    <scope>NUCLEOTIDE SEQUENCE [LARGE SCALE GENOMIC DNA]</scope>
</reference>